<evidence type="ECO:0000313" key="2">
    <source>
        <dbReference type="Proteomes" id="UP001141806"/>
    </source>
</evidence>
<protein>
    <submittedName>
        <fullName evidence="1">Uncharacterized protein</fullName>
    </submittedName>
</protein>
<dbReference type="Proteomes" id="UP001141806">
    <property type="component" value="Unassembled WGS sequence"/>
</dbReference>
<dbReference type="AlphaFoldDB" id="A0A9Q0KBX3"/>
<accession>A0A9Q0KBX3</accession>
<proteinExistence type="predicted"/>
<comment type="caution">
    <text evidence="1">The sequence shown here is derived from an EMBL/GenBank/DDBJ whole genome shotgun (WGS) entry which is preliminary data.</text>
</comment>
<keyword evidence="2" id="KW-1185">Reference proteome</keyword>
<gene>
    <name evidence="1" type="ORF">NE237_019448</name>
</gene>
<evidence type="ECO:0000313" key="1">
    <source>
        <dbReference type="EMBL" id="KAJ4967599.1"/>
    </source>
</evidence>
<dbReference type="EMBL" id="JAMYWD010000007">
    <property type="protein sequence ID" value="KAJ4967599.1"/>
    <property type="molecule type" value="Genomic_DNA"/>
</dbReference>
<name>A0A9Q0KBX3_9MAGN</name>
<organism evidence="1 2">
    <name type="scientific">Protea cynaroides</name>
    <dbReference type="NCBI Taxonomy" id="273540"/>
    <lineage>
        <taxon>Eukaryota</taxon>
        <taxon>Viridiplantae</taxon>
        <taxon>Streptophyta</taxon>
        <taxon>Embryophyta</taxon>
        <taxon>Tracheophyta</taxon>
        <taxon>Spermatophyta</taxon>
        <taxon>Magnoliopsida</taxon>
        <taxon>Proteales</taxon>
        <taxon>Proteaceae</taxon>
        <taxon>Protea</taxon>
    </lineage>
</organism>
<reference evidence="1" key="1">
    <citation type="journal article" date="2023" name="Plant J.">
        <title>The genome of the king protea, Protea cynaroides.</title>
        <authorList>
            <person name="Chang J."/>
            <person name="Duong T.A."/>
            <person name="Schoeman C."/>
            <person name="Ma X."/>
            <person name="Roodt D."/>
            <person name="Barker N."/>
            <person name="Li Z."/>
            <person name="Van de Peer Y."/>
            <person name="Mizrachi E."/>
        </authorList>
    </citation>
    <scope>NUCLEOTIDE SEQUENCE</scope>
    <source>
        <tissue evidence="1">Young leaves</tissue>
    </source>
</reference>
<sequence>MKKKQLLAFVLGSTLPKDVDQLTTIEEEEFEAGFFCHKATSMEMEIRRSKFTSEHKRAEEYKASFLLIDEDLKKKQKEAKDMCIAMAMQKSTEVLKVSDDSGKFAMKKYEEVMAHAIIMVHDYVKRGVHSFDFSGTQDESV</sequence>